<dbReference type="EMBL" id="CAMXCT020000001">
    <property type="protein sequence ID" value="CAL1125270.1"/>
    <property type="molecule type" value="Genomic_DNA"/>
</dbReference>
<dbReference type="SUPFAM" id="SSF56091">
    <property type="entry name" value="DNA ligase/mRNA capping enzyme, catalytic domain"/>
    <property type="match status" value="1"/>
</dbReference>
<reference evidence="9" key="1">
    <citation type="submission" date="2022-10" db="EMBL/GenBank/DDBJ databases">
        <authorList>
            <person name="Chen Y."/>
            <person name="Dougan E. K."/>
            <person name="Chan C."/>
            <person name="Rhodes N."/>
            <person name="Thang M."/>
        </authorList>
    </citation>
    <scope>NUCLEOTIDE SEQUENCE</scope>
</reference>
<dbReference type="InterPro" id="IPR016059">
    <property type="entry name" value="DNA_ligase_ATP-dep_CS"/>
</dbReference>
<dbReference type="EMBL" id="CAMXCT030000001">
    <property type="protein sequence ID" value="CAL4759207.1"/>
    <property type="molecule type" value="Genomic_DNA"/>
</dbReference>
<reference evidence="10" key="2">
    <citation type="submission" date="2024-04" db="EMBL/GenBank/DDBJ databases">
        <authorList>
            <person name="Chen Y."/>
            <person name="Shah S."/>
            <person name="Dougan E. K."/>
            <person name="Thang M."/>
            <person name="Chan C."/>
        </authorList>
    </citation>
    <scope>NUCLEOTIDE SEQUENCE [LARGE SCALE GENOMIC DNA]</scope>
</reference>
<evidence type="ECO:0000256" key="6">
    <source>
        <dbReference type="SAM" id="MobiDB-lite"/>
    </source>
</evidence>
<dbReference type="GO" id="GO:0006352">
    <property type="term" value="P:DNA-templated transcription initiation"/>
    <property type="evidence" value="ECO:0007669"/>
    <property type="project" value="InterPro"/>
</dbReference>
<comment type="cofactor">
    <cofactor evidence="1">
        <name>a divalent metal cation</name>
        <dbReference type="ChEBI" id="CHEBI:60240"/>
    </cofactor>
</comment>
<dbReference type="Gene3D" id="3.40.50.1000">
    <property type="entry name" value="HAD superfamily/HAD-like"/>
    <property type="match status" value="1"/>
</dbReference>
<keyword evidence="2 11" id="KW-0436">Ligase</keyword>
<evidence type="ECO:0000313" key="9">
    <source>
        <dbReference type="EMBL" id="CAI3971895.1"/>
    </source>
</evidence>
<dbReference type="InterPro" id="IPR013325">
    <property type="entry name" value="RNA_pol_sigma_r2"/>
</dbReference>
<dbReference type="InterPro" id="IPR050326">
    <property type="entry name" value="NAD_dep_DNA_ligaseB"/>
</dbReference>
<evidence type="ECO:0000256" key="4">
    <source>
        <dbReference type="ARBA" id="ARBA00022763"/>
    </source>
</evidence>
<evidence type="ECO:0000313" key="12">
    <source>
        <dbReference type="Proteomes" id="UP001152797"/>
    </source>
</evidence>
<evidence type="ECO:0000256" key="1">
    <source>
        <dbReference type="ARBA" id="ARBA00001968"/>
    </source>
</evidence>
<dbReference type="GO" id="GO:0006310">
    <property type="term" value="P:DNA recombination"/>
    <property type="evidence" value="ECO:0007669"/>
    <property type="project" value="InterPro"/>
</dbReference>
<evidence type="ECO:0000313" key="11">
    <source>
        <dbReference type="EMBL" id="CAL4759207.1"/>
    </source>
</evidence>
<dbReference type="GO" id="GO:0003700">
    <property type="term" value="F:DNA-binding transcription factor activity"/>
    <property type="evidence" value="ECO:0007669"/>
    <property type="project" value="InterPro"/>
</dbReference>
<name>A0A9P1BFS1_9DINO</name>
<dbReference type="GO" id="GO:0006281">
    <property type="term" value="P:DNA repair"/>
    <property type="evidence" value="ECO:0007669"/>
    <property type="project" value="UniProtKB-KW"/>
</dbReference>
<evidence type="ECO:0000256" key="2">
    <source>
        <dbReference type="ARBA" id="ARBA00022598"/>
    </source>
</evidence>
<dbReference type="SUPFAM" id="SSF56784">
    <property type="entry name" value="HAD-like"/>
    <property type="match status" value="1"/>
</dbReference>
<feature type="domain" description="ATP-dependent DNA ligase family profile" evidence="7">
    <location>
        <begin position="818"/>
        <end position="879"/>
    </location>
</feature>
<dbReference type="CDD" id="cd08041">
    <property type="entry name" value="OBF_kDNA_ligase_like"/>
    <property type="match status" value="1"/>
</dbReference>
<evidence type="ECO:0000256" key="3">
    <source>
        <dbReference type="ARBA" id="ARBA00022705"/>
    </source>
</evidence>
<keyword evidence="12" id="KW-1185">Reference proteome</keyword>
<dbReference type="InterPro" id="IPR036412">
    <property type="entry name" value="HAD-like_sf"/>
</dbReference>
<dbReference type="Proteomes" id="UP001152797">
    <property type="component" value="Unassembled WGS sequence"/>
</dbReference>
<dbReference type="GO" id="GO:0006260">
    <property type="term" value="P:DNA replication"/>
    <property type="evidence" value="ECO:0007669"/>
    <property type="project" value="UniProtKB-KW"/>
</dbReference>
<dbReference type="PANTHER" id="PTHR47810">
    <property type="entry name" value="DNA LIGASE"/>
    <property type="match status" value="1"/>
</dbReference>
<evidence type="ECO:0000313" key="10">
    <source>
        <dbReference type="EMBL" id="CAL1125270.1"/>
    </source>
</evidence>
<dbReference type="InterPro" id="IPR029319">
    <property type="entry name" value="DNA_ligase_OB"/>
</dbReference>
<evidence type="ECO:0000256" key="5">
    <source>
        <dbReference type="ARBA" id="ARBA00023204"/>
    </source>
</evidence>
<dbReference type="Pfam" id="PF14743">
    <property type="entry name" value="DNA_ligase_OB_2"/>
    <property type="match status" value="1"/>
</dbReference>
<dbReference type="PROSITE" id="PS00333">
    <property type="entry name" value="DNA_LIGASE_A2"/>
    <property type="match status" value="1"/>
</dbReference>
<keyword evidence="3" id="KW-0235">DNA replication</keyword>
<keyword evidence="5" id="KW-0234">DNA repair</keyword>
<dbReference type="SUPFAM" id="SSF88946">
    <property type="entry name" value="Sigma2 domain of RNA polymerase sigma factors"/>
    <property type="match status" value="1"/>
</dbReference>
<protein>
    <submittedName>
        <fullName evidence="11">DNA ligase (Polydeoxyribonucleotide synthas e [ATP])</fullName>
    </submittedName>
</protein>
<gene>
    <name evidence="9" type="ORF">C1SCF055_LOCUS485</name>
</gene>
<dbReference type="InterPro" id="IPR012340">
    <property type="entry name" value="NA-bd_OB-fold"/>
</dbReference>
<dbReference type="GO" id="GO:0005524">
    <property type="term" value="F:ATP binding"/>
    <property type="evidence" value="ECO:0007669"/>
    <property type="project" value="InterPro"/>
</dbReference>
<sequence length="993" mass="113593">MDLPVEELIREIGHDGSEIISDLPEPTCRRGFHPQECIQVALKRGFSVTPIELFPRIINPAGEDIVVLYDGKEEMNWLAFRWAIGFGRGVMECRTSGGKGHAVAYDHNTILDPDFGEEPYTNASLLRRGLYSNRMINQELIQDMANNGPAATKEINQQLYERLRTGDATARDEMITANMPLVIAIVSDYVEAFPKASHLTDDLVSEGMLALCESVDKISNGHNCQNPSGWLGACIGEKIGKIMDQEQLIGSTRTRRRARKDNKDMPERVFELPDNPDHHDPVSMLELREEINACCESDEDYMIVELREKGHTDTDIAKQLDMPYTTTYMRRPNRDARRSVIKRILLDIDDVCNECSKYALQWLGVPFDYDNFYEKYPTELGYQIVEVANRALGYKRFDVPGFWNMIPQQFWATCPATAEFTKIFDRCCQLVGWQNVCFLTGPTKDPGCLAGKLEWIQKNAPPSMHRQYIISPRKHFCAHPEALLIDDNPRNIADFKAWGGHGILVPRPWNENHGINGQSMRNALLLIFIVVSVATLAADRYVTVQFMEECQRENNHNTQELAYIKEVLSAQIRYERLVTVSSYLAEQNKELKDAGMNLFKAYQQELIFTNTDWKFQRNREETLTPRRNKHMKRREFLQLAHTYRPGKDNINGHYISEKLDGSRCFWDGGLTRGMKTKDVPWASVTDPKTGKPKKKIKPIATGLWSRYGNPIMAPDWFLNSLPVCPLDGELWAGRGTFQLCRSICAGDTPDPRFNQIQFAVYSSPPLDKLFQDGEIKNSNFHCELRQAEIEEFVFNRMEHVPGFKYVQPGSTFDGELLFLRDNLETQSRCYLHRQVKLTGHDHVEQFLQDVLDQGGEGVILRDPGSYWTPKRHRGILKYKPYDDAEAKIIGFRAGKKGKQGNVLGKIGTLIVQTVSLKKNVTFEIGSGLTLLEREINDLKTSEWACENPGEVIPDPKGKMTHFDWGDIVTFKFRELSDDGVPKEARYFRKRNEC</sequence>
<feature type="region of interest" description="Disordered" evidence="6">
    <location>
        <begin position="251"/>
        <end position="276"/>
    </location>
</feature>
<comment type="caution">
    <text evidence="9">The sequence shown here is derived from an EMBL/GenBank/DDBJ whole genome shotgun (WGS) entry which is preliminary data.</text>
</comment>
<feature type="domain" description="DNA ligase OB-like" evidence="8">
    <location>
        <begin position="900"/>
        <end position="990"/>
    </location>
</feature>
<feature type="compositionally biased region" description="Basic and acidic residues" evidence="6">
    <location>
        <begin position="261"/>
        <end position="276"/>
    </location>
</feature>
<dbReference type="AlphaFoldDB" id="A0A9P1BFS1"/>
<dbReference type="Gene3D" id="3.30.470.30">
    <property type="entry name" value="DNA ligase/mRNA capping enzyme"/>
    <property type="match status" value="1"/>
</dbReference>
<dbReference type="Gene3D" id="1.20.120.1810">
    <property type="match status" value="1"/>
</dbReference>
<keyword evidence="4" id="KW-0227">DNA damage</keyword>
<dbReference type="GO" id="GO:0003910">
    <property type="term" value="F:DNA ligase (ATP) activity"/>
    <property type="evidence" value="ECO:0007669"/>
    <property type="project" value="InterPro"/>
</dbReference>
<dbReference type="PANTHER" id="PTHR47810:SF1">
    <property type="entry name" value="DNA LIGASE B"/>
    <property type="match status" value="1"/>
</dbReference>
<dbReference type="Gene3D" id="3.30.1490.70">
    <property type="match status" value="1"/>
</dbReference>
<dbReference type="Gene3D" id="2.40.50.140">
    <property type="entry name" value="Nucleic acid-binding proteins"/>
    <property type="match status" value="1"/>
</dbReference>
<dbReference type="InterPro" id="IPR012310">
    <property type="entry name" value="DNA_ligase_ATP-dep_cent"/>
</dbReference>
<accession>A0A9P1BFS1</accession>
<dbReference type="SUPFAM" id="SSF50249">
    <property type="entry name" value="Nucleic acid-binding proteins"/>
    <property type="match status" value="1"/>
</dbReference>
<dbReference type="Pfam" id="PF01068">
    <property type="entry name" value="DNA_ligase_A_M"/>
    <property type="match status" value="1"/>
</dbReference>
<dbReference type="EMBL" id="CAMXCT010000001">
    <property type="protein sequence ID" value="CAI3971895.1"/>
    <property type="molecule type" value="Genomic_DNA"/>
</dbReference>
<dbReference type="InterPro" id="IPR023214">
    <property type="entry name" value="HAD_sf"/>
</dbReference>
<evidence type="ECO:0000259" key="8">
    <source>
        <dbReference type="Pfam" id="PF14743"/>
    </source>
</evidence>
<dbReference type="CDD" id="cd07896">
    <property type="entry name" value="Adenylation_kDNA_ligase_like"/>
    <property type="match status" value="1"/>
</dbReference>
<organism evidence="9">
    <name type="scientific">Cladocopium goreaui</name>
    <dbReference type="NCBI Taxonomy" id="2562237"/>
    <lineage>
        <taxon>Eukaryota</taxon>
        <taxon>Sar</taxon>
        <taxon>Alveolata</taxon>
        <taxon>Dinophyceae</taxon>
        <taxon>Suessiales</taxon>
        <taxon>Symbiodiniaceae</taxon>
        <taxon>Cladocopium</taxon>
    </lineage>
</organism>
<evidence type="ECO:0000259" key="7">
    <source>
        <dbReference type="Pfam" id="PF01068"/>
    </source>
</evidence>
<dbReference type="OrthoDB" id="411785at2759"/>
<proteinExistence type="predicted"/>